<gene>
    <name evidence="2" type="ORF">UX25_C0001G0004</name>
</gene>
<dbReference type="PATRIC" id="fig|1618589.3.peg.4"/>
<feature type="transmembrane region" description="Helical" evidence="1">
    <location>
        <begin position="1159"/>
        <end position="1180"/>
    </location>
</feature>
<feature type="transmembrane region" description="Helical" evidence="1">
    <location>
        <begin position="336"/>
        <end position="352"/>
    </location>
</feature>
<dbReference type="EMBL" id="LCLM01000001">
    <property type="protein sequence ID" value="KKU17790.1"/>
    <property type="molecule type" value="Genomic_DNA"/>
</dbReference>
<evidence type="ECO:0000313" key="3">
    <source>
        <dbReference type="Proteomes" id="UP000034922"/>
    </source>
</evidence>
<sequence length="1187" mass="136152">MEKAKEIARIFKKVFGKPPALFLFLSLIIISVLFRGGNIVGGGEAGAAFYSLKRMFEMSKDSWAEVFFGMPSGLTVAAAPMFALLAFLQGISIPGFILQALFFMGMAFLTLYSMYIFTSELFPEAPKKLWVFSSLFYLFNPYSIMNIWNRFLPNVNLFYSFLPLGLALFIRGLKLKDYRYSLLLAILTAIFSYAFAAPAQSLFFWFLILLTGLFQFVFVQRNIYVLKYFFLTILLWSIANFWWISQEIYYRFSGLFAEVSGSVFTASGNLETLRSLSESLGKISNILLLQHGTFYTTATSIPFRWPLFYSHPLSLILQWLVIILVLFIAIRKRNQVGIKFLLLLFVISVFFSKGTSEPLGELFYLAFKKISLLEFFRNPFEKLGPLIPLSISPLFGVAVYEIELGLGKIRRAFGTLTKVFFVFYLFIFMGFPFFTGLVFTSYNPPANNFEVGYQVKVPQYYQEADGWLSSVGDDFRFMSLPIGGEGIFYNWEKGYAGVEESAVLFSKPSFSYGTTALYFQDIINSLERLFIEHVDFYKIARLLNIRYILFRPDFDFRLSNMRDPATLEKLLEERVNTFEAKLFFAKKFDRLEFYEFSADTLLPKFFIGGQPIETNRIGDLEDIYWGKAERNDFLVLAGTDGLQGNVKTSLFHPSAIFKLKGPNALSYSNDSNIIPFVERTPTDRIYPLVLLREKLTKLLTLELSSKTEYELMILGKRVVEAKLAGETGDQEAVKKSLTLYRNALDGALDKIRLLSWQEGKRLWREDFVRTAFETHLILLNELEKSFAGDAQMVSFIDDTQRLIREKSSKLGIMPTHEVAVKDDFPIDDRVVYHFEVGTPGEYELVFPEKSWSTYFNLPSSMPIQINQEIKIKSFIFSDEGYPTLEKIYFDKGINEIGFNLTGSKNLVDFKDQISINNVGNPEGIKYSIKNFDPRVSYNVFFDYDVRSGLSPKVSLVQNTDKTIDGKVQRIYEETSPQDNYWFDFRSFSEQIAPAGYADFADLIITVEPWNDCEQLFSFNKSKCLDIGLREKFNRRSEAAIKNLKVEKALPREPFLRNTGSMNASKLPEIEMASTKISTTKYLVSIKGANGPFTLIFSELFNPGWKIYEGRENLSLPWATWGKKPLLGTKHYLVNGYANAWNIDKNGDYNLVVEYWPQRILSLGYLISGLFAVGGIVYLYLNRNGKRQ</sequence>
<proteinExistence type="predicted"/>
<feature type="transmembrane region" description="Helical" evidence="1">
    <location>
        <begin position="93"/>
        <end position="117"/>
    </location>
</feature>
<feature type="transmembrane region" description="Helical" evidence="1">
    <location>
        <begin position="419"/>
        <end position="439"/>
    </location>
</feature>
<dbReference type="Proteomes" id="UP000034922">
    <property type="component" value="Unassembled WGS sequence"/>
</dbReference>
<feature type="transmembrane region" description="Helical" evidence="1">
    <location>
        <begin position="154"/>
        <end position="173"/>
    </location>
</feature>
<feature type="transmembrane region" description="Helical" evidence="1">
    <location>
        <begin position="308"/>
        <end position="329"/>
    </location>
</feature>
<keyword evidence="1" id="KW-0472">Membrane</keyword>
<name>A0A0G1RA68_9BACT</name>
<comment type="caution">
    <text evidence="2">The sequence shown here is derived from an EMBL/GenBank/DDBJ whole genome shotgun (WGS) entry which is preliminary data.</text>
</comment>
<evidence type="ECO:0000313" key="2">
    <source>
        <dbReference type="EMBL" id="KKU17790.1"/>
    </source>
</evidence>
<keyword evidence="1" id="KW-1133">Transmembrane helix</keyword>
<feature type="transmembrane region" description="Helical" evidence="1">
    <location>
        <begin position="386"/>
        <end position="407"/>
    </location>
</feature>
<feature type="transmembrane region" description="Helical" evidence="1">
    <location>
        <begin position="180"/>
        <end position="196"/>
    </location>
</feature>
<evidence type="ECO:0000256" key="1">
    <source>
        <dbReference type="SAM" id="Phobius"/>
    </source>
</evidence>
<feature type="transmembrane region" description="Helical" evidence="1">
    <location>
        <begin position="62"/>
        <end position="87"/>
    </location>
</feature>
<reference evidence="2 3" key="1">
    <citation type="journal article" date="2015" name="Nature">
        <title>rRNA introns, odd ribosomes, and small enigmatic genomes across a large radiation of phyla.</title>
        <authorList>
            <person name="Brown C.T."/>
            <person name="Hug L.A."/>
            <person name="Thomas B.C."/>
            <person name="Sharon I."/>
            <person name="Castelle C.J."/>
            <person name="Singh A."/>
            <person name="Wilkins M.J."/>
            <person name="Williams K.H."/>
            <person name="Banfield J.F."/>
        </authorList>
    </citation>
    <scope>NUCLEOTIDE SEQUENCE [LARGE SCALE GENOMIC DNA]</scope>
</reference>
<protein>
    <submittedName>
        <fullName evidence="2">Uncharacterized protein</fullName>
    </submittedName>
</protein>
<dbReference type="AlphaFoldDB" id="A0A0G1RA68"/>
<accession>A0A0G1RA68</accession>
<feature type="transmembrane region" description="Helical" evidence="1">
    <location>
        <begin position="20"/>
        <end position="41"/>
    </location>
</feature>
<keyword evidence="1" id="KW-0812">Transmembrane</keyword>
<feature type="transmembrane region" description="Helical" evidence="1">
    <location>
        <begin position="226"/>
        <end position="244"/>
    </location>
</feature>
<dbReference type="STRING" id="1618589.UX25_C0001G0004"/>
<feature type="transmembrane region" description="Helical" evidence="1">
    <location>
        <begin position="202"/>
        <end position="219"/>
    </location>
</feature>
<organism evidence="2 3">
    <name type="scientific">Candidatus Woesebacteria bacterium GW2011_GWC2_45_9</name>
    <dbReference type="NCBI Taxonomy" id="1618589"/>
    <lineage>
        <taxon>Bacteria</taxon>
        <taxon>Candidatus Woeseibacteriota</taxon>
    </lineage>
</organism>